<name>A0A2M9BNC2_9BACT</name>
<dbReference type="Pfam" id="PF13573">
    <property type="entry name" value="SprB"/>
    <property type="match status" value="2"/>
</dbReference>
<dbReference type="InterPro" id="IPR025667">
    <property type="entry name" value="SprB_repeat"/>
</dbReference>
<accession>A0A2M9BNC2</accession>
<proteinExistence type="predicted"/>
<dbReference type="AlphaFoldDB" id="A0A2M9BNC2"/>
<dbReference type="EMBL" id="PGFA01000001">
    <property type="protein sequence ID" value="PJJ59448.1"/>
    <property type="molecule type" value="Genomic_DNA"/>
</dbReference>
<dbReference type="Proteomes" id="UP000228535">
    <property type="component" value="Unassembled WGS sequence"/>
</dbReference>
<sequence length="649" mass="71008">MIRIKLQWFGDGTWQGDNGADYGSKFIADRYEFNTASKKVLFTNQVTDQGRNTFFQNDAVGEAPPEDFSWPLDVPFFSEAIGATWYGYFHDGAGGFTVQEVVLTATAVPTKAICFGSATGAITVTPGGGTGVWTYAWADGPTTKDRSLVTAGTYVVTVTDANSSKVTVQVVVGQSPQLLVLLRKTPNSASVEVTGGVPPYSFLWDDGPTTPDRPDLGAGSYACIVTDAQGCTAETVTFTIIENNFFWSGNPITLKLDAGAAYRANPSTKPNLSFVCEVFLEKEYLSENFELVGTVLEQPADRDGRTTFQVQQLLAKFLQPHVPAPGQNTVTRADSLFRRFYLKHAQVYGNPPVRSGSVTVARNYVALGGLNFTEQQTRTWFNSYFSGVKPFLTWDVNPKPAAVDQPEFLYYLVPSAEVTSFAPRVVVTYTDNSQESFLLDTVFGAGLFEIYCLPAGYQQLGLSDKLGKQVVRWEVSVVDEDGVPLSEKRHYVLDRLPVAQRRYLLYANSLGGNNTYVATGEADQEAEVTGEEAQLALALDYDPLQGDTAVQKRQLRPVLKLASGVHLTRATMLGLQDLLLSRRVLLRNGSRWVAGYLKAKQVPIVSEGKTIQTLDLEFYLPRESYFTPLLPQVPAGQPVLPVGPDSGAL</sequence>
<evidence type="ECO:0000313" key="1">
    <source>
        <dbReference type="EMBL" id="PJJ59448.1"/>
    </source>
</evidence>
<dbReference type="Gene3D" id="2.60.40.740">
    <property type="match status" value="2"/>
</dbReference>
<reference evidence="1 2" key="1">
    <citation type="submission" date="2017-11" db="EMBL/GenBank/DDBJ databases">
        <title>Genomic Encyclopedia of Archaeal and Bacterial Type Strains, Phase II (KMG-II): From Individual Species to Whole Genera.</title>
        <authorList>
            <person name="Goeker M."/>
        </authorList>
    </citation>
    <scope>NUCLEOTIDE SEQUENCE [LARGE SCALE GENOMIC DNA]</scope>
    <source>
        <strain evidence="1 2">DSM 11115</strain>
    </source>
</reference>
<organism evidence="1 2">
    <name type="scientific">Hymenobacter chitinivorans DSM 11115</name>
    <dbReference type="NCBI Taxonomy" id="1121954"/>
    <lineage>
        <taxon>Bacteria</taxon>
        <taxon>Pseudomonadati</taxon>
        <taxon>Bacteroidota</taxon>
        <taxon>Cytophagia</taxon>
        <taxon>Cytophagales</taxon>
        <taxon>Hymenobacteraceae</taxon>
        <taxon>Hymenobacter</taxon>
    </lineage>
</organism>
<protein>
    <submittedName>
        <fullName evidence="1">SprB-like repeat protein</fullName>
    </submittedName>
</protein>
<gene>
    <name evidence="1" type="ORF">CLV45_0865</name>
</gene>
<comment type="caution">
    <text evidence="1">The sequence shown here is derived from an EMBL/GenBank/DDBJ whole genome shotgun (WGS) entry which is preliminary data.</text>
</comment>
<keyword evidence="2" id="KW-1185">Reference proteome</keyword>
<dbReference type="RefSeq" id="WP_170061807.1">
    <property type="nucleotide sequence ID" value="NZ_PGFA01000001.1"/>
</dbReference>
<evidence type="ECO:0000313" key="2">
    <source>
        <dbReference type="Proteomes" id="UP000228535"/>
    </source>
</evidence>